<sequence length="103" mass="11636">MADLFLVLHWYPKKNHKGSNWGKGLTGGAEVGRYPEPFTRSFGRPDTPWTTSNANVETAWHSRGIGRVTQPRQAKVTLESNFRKRLRTSDGVDEPLCVSLRNP</sequence>
<protein>
    <submittedName>
        <fullName evidence="1">Uncharacterized protein</fullName>
    </submittedName>
</protein>
<name>A0ABN8J336_9NEOP</name>
<accession>A0ABN8J336</accession>
<gene>
    <name evidence="1" type="ORF">IPOD504_LOCUS15814</name>
</gene>
<organism evidence="1 2">
    <name type="scientific">Iphiclides podalirius</name>
    <name type="common">scarce swallowtail</name>
    <dbReference type="NCBI Taxonomy" id="110791"/>
    <lineage>
        <taxon>Eukaryota</taxon>
        <taxon>Metazoa</taxon>
        <taxon>Ecdysozoa</taxon>
        <taxon>Arthropoda</taxon>
        <taxon>Hexapoda</taxon>
        <taxon>Insecta</taxon>
        <taxon>Pterygota</taxon>
        <taxon>Neoptera</taxon>
        <taxon>Endopterygota</taxon>
        <taxon>Lepidoptera</taxon>
        <taxon>Glossata</taxon>
        <taxon>Ditrysia</taxon>
        <taxon>Papilionoidea</taxon>
        <taxon>Papilionidae</taxon>
        <taxon>Papilioninae</taxon>
        <taxon>Iphiclides</taxon>
    </lineage>
</organism>
<keyword evidence="2" id="KW-1185">Reference proteome</keyword>
<dbReference type="EMBL" id="OW152819">
    <property type="protein sequence ID" value="CAH2073843.1"/>
    <property type="molecule type" value="Genomic_DNA"/>
</dbReference>
<evidence type="ECO:0000313" key="2">
    <source>
        <dbReference type="Proteomes" id="UP000837857"/>
    </source>
</evidence>
<reference evidence="1" key="1">
    <citation type="submission" date="2022-03" db="EMBL/GenBank/DDBJ databases">
        <authorList>
            <person name="Martin H S."/>
        </authorList>
    </citation>
    <scope>NUCLEOTIDE SEQUENCE</scope>
</reference>
<evidence type="ECO:0000313" key="1">
    <source>
        <dbReference type="EMBL" id="CAH2073843.1"/>
    </source>
</evidence>
<feature type="non-terminal residue" evidence="1">
    <location>
        <position position="103"/>
    </location>
</feature>
<dbReference type="Proteomes" id="UP000837857">
    <property type="component" value="Chromosome 7"/>
</dbReference>
<proteinExistence type="predicted"/>